<dbReference type="SMART" id="SM00364">
    <property type="entry name" value="LRR_BAC"/>
    <property type="match status" value="13"/>
</dbReference>
<dbReference type="InterPro" id="IPR055071">
    <property type="entry name" value="RA_PHLPP-like"/>
</dbReference>
<dbReference type="SUPFAM" id="SSF52058">
    <property type="entry name" value="L domain-like"/>
    <property type="match status" value="2"/>
</dbReference>
<dbReference type="GO" id="GO:0046872">
    <property type="term" value="F:metal ion binding"/>
    <property type="evidence" value="ECO:0007669"/>
    <property type="project" value="UniProtKB-KW"/>
</dbReference>
<dbReference type="SUPFAM" id="SSF55073">
    <property type="entry name" value="Nucleotide cyclase"/>
    <property type="match status" value="1"/>
</dbReference>
<dbReference type="InterPro" id="IPR036457">
    <property type="entry name" value="PPM-type-like_dom_sf"/>
</dbReference>
<feature type="non-terminal residue" evidence="6">
    <location>
        <position position="1139"/>
    </location>
</feature>
<dbReference type="PRINTS" id="PR00019">
    <property type="entry name" value="LEURICHRPT"/>
</dbReference>
<dbReference type="Proteomes" id="UP000094389">
    <property type="component" value="Unassembled WGS sequence"/>
</dbReference>
<evidence type="ECO:0008006" key="8">
    <source>
        <dbReference type="Google" id="ProtNLM"/>
    </source>
</evidence>
<dbReference type="InterPro" id="IPR003591">
    <property type="entry name" value="Leu-rich_rpt_typical-subtyp"/>
</dbReference>
<dbReference type="SMART" id="SM00332">
    <property type="entry name" value="PP2Cc"/>
    <property type="match status" value="1"/>
</dbReference>
<dbReference type="InterPro" id="IPR001054">
    <property type="entry name" value="A/G_cyclase"/>
</dbReference>
<evidence type="ECO:0000313" key="6">
    <source>
        <dbReference type="EMBL" id="ODV75407.1"/>
    </source>
</evidence>
<dbReference type="Gene3D" id="3.60.40.10">
    <property type="entry name" value="PPM-type phosphatase domain"/>
    <property type="match status" value="1"/>
</dbReference>
<feature type="domain" description="PPM-type phosphatase" evidence="5">
    <location>
        <begin position="639"/>
        <end position="877"/>
    </location>
</feature>
<dbReference type="CDD" id="cd07302">
    <property type="entry name" value="CHD"/>
    <property type="match status" value="1"/>
</dbReference>
<evidence type="ECO:0000259" key="4">
    <source>
        <dbReference type="PROSITE" id="PS50125"/>
    </source>
</evidence>
<dbReference type="EMBL" id="KV453926">
    <property type="protein sequence ID" value="ODV75407.1"/>
    <property type="molecule type" value="Genomic_DNA"/>
</dbReference>
<dbReference type="PANTHER" id="PTHR48051:SF1">
    <property type="entry name" value="RAS SUPPRESSOR PROTEIN 1"/>
    <property type="match status" value="1"/>
</dbReference>
<dbReference type="InterPro" id="IPR001611">
    <property type="entry name" value="Leu-rich_rpt"/>
</dbReference>
<dbReference type="PANTHER" id="PTHR48051">
    <property type="match status" value="1"/>
</dbReference>
<organism evidence="6 7">
    <name type="scientific">Cyberlindnera jadinii (strain ATCC 18201 / CBS 1600 / BCRC 20928 / JCM 3617 / NBRC 0987 / NRRL Y-1542)</name>
    <name type="common">Torula yeast</name>
    <name type="synonym">Candida utilis</name>
    <dbReference type="NCBI Taxonomy" id="983966"/>
    <lineage>
        <taxon>Eukaryota</taxon>
        <taxon>Fungi</taxon>
        <taxon>Dikarya</taxon>
        <taxon>Ascomycota</taxon>
        <taxon>Saccharomycotina</taxon>
        <taxon>Saccharomycetes</taxon>
        <taxon>Phaffomycetales</taxon>
        <taxon>Phaffomycetaceae</taxon>
        <taxon>Cyberlindnera</taxon>
    </lineage>
</organism>
<sequence>IRVHAEDDDFASTLKRPYDETAEEIIRFLKGRYQLVGDYKLSLRVGKVTKKLESYQRPVKIQTNLLLLSGYTEADKMEEIGRFDLTYLFKFILHHDVLKQLTPTEEEAIGRDLVHVNLKSKDLQKIPALCYSSKVQSLDVSNNGDITLPLDFFQMSNSQLSSLRMVNIRAKYFPQNVVYARELVSLDLERNFITSIPENISFLKNLSILNMSCNKLSYLPDLPESLKILDLSSNEFEEYPESVNKLTNLLQLDLSYNKLRTLPESINNLKSIKKINISSNYLTKVEIRLTNLRALNLRHNDIFSIRLPGSNVENLYLSNNNISNISDPLRSLRALDLQANPITQLSIESPNLISLNLSKAKLTAFPTTILNHTKLEKLELSHNALRQLPDISNLTSLRELSLYSNNLEQLPDMSSLTKLKVLDLHDNNLKLIPDFSFVESINLSSNLISELPEAAHNKALHIWAADNQLDESCFDVLKQLTDLKTLDLSYNKLIDIPQGVFSTLHLIQELYLAGNSLSTLPDDFDELRLLRVLHLNSNRFRTLPAGLSKLADLEVVDIGSNDLKYNTSNSKYEWNWKNNTNLRYLNLSGNKKMEITEDLEMPKLKLLGLMDLTITMQVIPDDSMDFRVRVTPTTLDHMSYGISDKINKHITTRDSVFQNINGGTLICLFDGLYSGKISYLIKDSFHKLFENELKKLDVPTAMRSAFLQLNGVINNANLNSEDGLTGSTATVVYLKEGKAYCANIGDTMVMIAKPDGSYSWLSVLHQPSIPAEFDRIRTSGGFVSSNDRVDGISQVSRAAGFIDLLPHVHTGPDSSECTINDDVLVIASKELYDYLPVKTIGDIVRESDNPMVTAERLRDYAISYGCSTKVSAIVVSTKKAKKKSGPVSRQLVQDSNLRRLRPEIEPPSGELAMVFTDIKNSTLLWENYPLAMRSAIRSHNDIMRRQLHIVGGYEVKTEGDAFMVSFPTVTSAMIWCFNVQNQLLQEDWPAEILQSEEGCEIKDDDGNTIYRGLSVRMGIHWGTPVCEPDIITRRMDYFGPMVNRTARVSAVADGGEITLTSDCVEHFKKIEAAYNKVQEGVNIEVAFADLEDPEILESQFRILKTIGWRLELYGKVQLKGLETEETISLIFPKGLASRY</sequence>
<dbReference type="PROSITE" id="PS51746">
    <property type="entry name" value="PPM_2"/>
    <property type="match status" value="1"/>
</dbReference>
<keyword evidence="3" id="KW-0677">Repeat</keyword>
<dbReference type="Pfam" id="PF23010">
    <property type="entry name" value="RA_3"/>
    <property type="match status" value="1"/>
</dbReference>
<gene>
    <name evidence="6" type="ORF">CYBJADRAFT_114506</name>
</gene>
<dbReference type="Gene3D" id="3.30.70.1230">
    <property type="entry name" value="Nucleotide cyclase"/>
    <property type="match status" value="1"/>
</dbReference>
<dbReference type="CDD" id="cd17214">
    <property type="entry name" value="RA_CYR1_like"/>
    <property type="match status" value="1"/>
</dbReference>
<evidence type="ECO:0000256" key="1">
    <source>
        <dbReference type="ARBA" id="ARBA00022614"/>
    </source>
</evidence>
<dbReference type="InterPro" id="IPR001932">
    <property type="entry name" value="PPM-type_phosphatase-like_dom"/>
</dbReference>
<dbReference type="OrthoDB" id="2021138at2759"/>
<feature type="domain" description="Guanylate cyclase" evidence="4">
    <location>
        <begin position="912"/>
        <end position="1049"/>
    </location>
</feature>
<evidence type="ECO:0000259" key="5">
    <source>
        <dbReference type="PROSITE" id="PS51746"/>
    </source>
</evidence>
<dbReference type="RefSeq" id="XP_020072446.1">
    <property type="nucleotide sequence ID" value="XM_020212165.1"/>
</dbReference>
<dbReference type="OMA" id="RESDNPM"/>
<dbReference type="SUPFAM" id="SSF81606">
    <property type="entry name" value="PP2C-like"/>
    <property type="match status" value="1"/>
</dbReference>
<dbReference type="GO" id="GO:0035556">
    <property type="term" value="P:intracellular signal transduction"/>
    <property type="evidence" value="ECO:0007669"/>
    <property type="project" value="InterPro"/>
</dbReference>
<dbReference type="GeneID" id="30986561"/>
<dbReference type="SMART" id="SM00365">
    <property type="entry name" value="LRR_SD22"/>
    <property type="match status" value="9"/>
</dbReference>
<dbReference type="Gene3D" id="3.80.10.10">
    <property type="entry name" value="Ribonuclease Inhibitor"/>
    <property type="match status" value="4"/>
</dbReference>
<dbReference type="Pfam" id="PF13855">
    <property type="entry name" value="LRR_8"/>
    <property type="match status" value="2"/>
</dbReference>
<reference evidence="6 7" key="1">
    <citation type="journal article" date="2016" name="Proc. Natl. Acad. Sci. U.S.A.">
        <title>Comparative genomics of biotechnologically important yeasts.</title>
        <authorList>
            <person name="Riley R."/>
            <person name="Haridas S."/>
            <person name="Wolfe K.H."/>
            <person name="Lopes M.R."/>
            <person name="Hittinger C.T."/>
            <person name="Goeker M."/>
            <person name="Salamov A.A."/>
            <person name="Wisecaver J.H."/>
            <person name="Long T.M."/>
            <person name="Calvey C.H."/>
            <person name="Aerts A.L."/>
            <person name="Barry K.W."/>
            <person name="Choi C."/>
            <person name="Clum A."/>
            <person name="Coughlan A.Y."/>
            <person name="Deshpande S."/>
            <person name="Douglass A.P."/>
            <person name="Hanson S.J."/>
            <person name="Klenk H.-P."/>
            <person name="LaButti K.M."/>
            <person name="Lapidus A."/>
            <person name="Lindquist E.A."/>
            <person name="Lipzen A.M."/>
            <person name="Meier-Kolthoff J.P."/>
            <person name="Ohm R.A."/>
            <person name="Otillar R.P."/>
            <person name="Pangilinan J.L."/>
            <person name="Peng Y."/>
            <person name="Rokas A."/>
            <person name="Rosa C.A."/>
            <person name="Scheuner C."/>
            <person name="Sibirny A.A."/>
            <person name="Slot J.C."/>
            <person name="Stielow J.B."/>
            <person name="Sun H."/>
            <person name="Kurtzman C.P."/>
            <person name="Blackwell M."/>
            <person name="Grigoriev I.V."/>
            <person name="Jeffries T.W."/>
        </authorList>
    </citation>
    <scope>NUCLEOTIDE SEQUENCE [LARGE SCALE GENOMIC DNA]</scope>
    <source>
        <strain evidence="7">ATCC 18201 / CBS 1600 / BCRC 20928 / JCM 3617 / NBRC 0987 / NRRL Y-1542</strain>
    </source>
</reference>
<dbReference type="Pfam" id="PF00481">
    <property type="entry name" value="PP2C"/>
    <property type="match status" value="1"/>
</dbReference>
<keyword evidence="1" id="KW-0433">Leucine-rich repeat</keyword>
<dbReference type="GO" id="GO:0009190">
    <property type="term" value="P:cyclic nucleotide biosynthetic process"/>
    <property type="evidence" value="ECO:0007669"/>
    <property type="project" value="InterPro"/>
</dbReference>
<dbReference type="InterPro" id="IPR032675">
    <property type="entry name" value="LRR_dom_sf"/>
</dbReference>
<dbReference type="Pfam" id="PF00211">
    <property type="entry name" value="Guanylate_cyc"/>
    <property type="match status" value="1"/>
</dbReference>
<keyword evidence="7" id="KW-1185">Reference proteome</keyword>
<keyword evidence="2" id="KW-0479">Metal-binding</keyword>
<dbReference type="SMART" id="SM00369">
    <property type="entry name" value="LRR_TYP"/>
    <property type="match status" value="11"/>
</dbReference>
<dbReference type="InterPro" id="IPR029787">
    <property type="entry name" value="Nucleotide_cyclase"/>
</dbReference>
<dbReference type="STRING" id="983966.A0A1E4S7A4"/>
<name>A0A1E4S7A4_CYBJN</name>
<dbReference type="PROSITE" id="PS51450">
    <property type="entry name" value="LRR"/>
    <property type="match status" value="9"/>
</dbReference>
<protein>
    <recommendedName>
        <fullName evidence="8">Adenylate cyclase</fullName>
    </recommendedName>
</protein>
<evidence type="ECO:0000256" key="2">
    <source>
        <dbReference type="ARBA" id="ARBA00022723"/>
    </source>
</evidence>
<dbReference type="InterPro" id="IPR050216">
    <property type="entry name" value="LRR_domain-containing"/>
</dbReference>
<feature type="non-terminal residue" evidence="6">
    <location>
        <position position="1"/>
    </location>
</feature>
<evidence type="ECO:0000256" key="3">
    <source>
        <dbReference type="ARBA" id="ARBA00022737"/>
    </source>
</evidence>
<dbReference type="CDD" id="cd00143">
    <property type="entry name" value="PP2Cc"/>
    <property type="match status" value="1"/>
</dbReference>
<dbReference type="GO" id="GO:0005737">
    <property type="term" value="C:cytoplasm"/>
    <property type="evidence" value="ECO:0007669"/>
    <property type="project" value="TreeGrafter"/>
</dbReference>
<dbReference type="AlphaFoldDB" id="A0A1E4S7A4"/>
<dbReference type="PROSITE" id="PS50125">
    <property type="entry name" value="GUANYLATE_CYCLASE_2"/>
    <property type="match status" value="1"/>
</dbReference>
<evidence type="ECO:0000313" key="7">
    <source>
        <dbReference type="Proteomes" id="UP000094389"/>
    </source>
</evidence>
<dbReference type="SMART" id="SM00044">
    <property type="entry name" value="CYCc"/>
    <property type="match status" value="1"/>
</dbReference>
<accession>A0A1E4S7A4</accession>
<proteinExistence type="predicted"/>